<comment type="similarity">
    <text evidence="1">Belongs to the Gfo/Idh/MocA family.</text>
</comment>
<sequence length="429" mass="48160">MKTYAICGVSYRALKMFIDPIVNGYKHHCRIVALLDVDPVRFEVCKTAYPALEEVPVYLPENFKAMIQQTDPDVVIVAGIDSSHVGYIVQALDWDRDVITEKPMVTTSGDCRLVLDAESRSKGRITVALNYRYTPIHTKIKEMLLDNRIGRITSVDLNWYLDSYHGASYFKRWNRTRAQSGGLSIHKSTHHFDLVSWWVGAEPVEAFAYGALNYYGSEGELNPKKGVEGRHCGTCNVKENCTYMMRWTSRSREIAVKDDHLVEGNTNGSGRFFTDYRPDACIFDSEIDIEDTFAAVVKYEGNVFLNYSVNFSLPYEGYRLAINGTKGRIETQMYHSSRITFPVPAQTIDYFPLFGSKESISVVPAPGMHSGADPMMQEHLFLGPDPTGPHDRLPSALDGAYSVATGEAVWRSAREGLPMRIAELLSGTD</sequence>
<organism evidence="4 5">
    <name type="scientific">Paenibacillus eucommiae</name>
    <dbReference type="NCBI Taxonomy" id="1355755"/>
    <lineage>
        <taxon>Bacteria</taxon>
        <taxon>Bacillati</taxon>
        <taxon>Bacillota</taxon>
        <taxon>Bacilli</taxon>
        <taxon>Bacillales</taxon>
        <taxon>Paenibacillaceae</taxon>
        <taxon>Paenibacillus</taxon>
    </lineage>
</organism>
<evidence type="ECO:0000256" key="1">
    <source>
        <dbReference type="ARBA" id="ARBA00010928"/>
    </source>
</evidence>
<dbReference type="Pfam" id="PF01408">
    <property type="entry name" value="GFO_IDH_MocA"/>
    <property type="match status" value="1"/>
</dbReference>
<dbReference type="InterPro" id="IPR051450">
    <property type="entry name" value="Gfo/Idh/MocA_Oxidoreductases"/>
</dbReference>
<dbReference type="Gene3D" id="3.30.360.10">
    <property type="entry name" value="Dihydrodipicolinate Reductase, domain 2"/>
    <property type="match status" value="1"/>
</dbReference>
<reference evidence="4 5" key="1">
    <citation type="submission" date="2021-03" db="EMBL/GenBank/DDBJ databases">
        <title>Genomic Encyclopedia of Type Strains, Phase IV (KMG-IV): sequencing the most valuable type-strain genomes for metagenomic binning, comparative biology and taxonomic classification.</title>
        <authorList>
            <person name="Goeker M."/>
        </authorList>
    </citation>
    <scope>NUCLEOTIDE SEQUENCE [LARGE SCALE GENOMIC DNA]</scope>
    <source>
        <strain evidence="4 5">DSM 26048</strain>
    </source>
</reference>
<dbReference type="InterPro" id="IPR036291">
    <property type="entry name" value="NAD(P)-bd_dom_sf"/>
</dbReference>
<evidence type="ECO:0000259" key="3">
    <source>
        <dbReference type="Pfam" id="PF02894"/>
    </source>
</evidence>
<dbReference type="RefSeq" id="WP_209976130.1">
    <property type="nucleotide sequence ID" value="NZ_JAGGLB010000024.1"/>
</dbReference>
<comment type="caution">
    <text evidence="4">The sequence shown here is derived from an EMBL/GenBank/DDBJ whole genome shotgun (WGS) entry which is preliminary data.</text>
</comment>
<dbReference type="PANTHER" id="PTHR43377:SF2">
    <property type="entry name" value="BINDING ROSSMANN FOLD OXIDOREDUCTASE, PUTATIVE (AFU_ORTHOLOGUE AFUA_4G00560)-RELATED"/>
    <property type="match status" value="1"/>
</dbReference>
<dbReference type="InterPro" id="IPR004104">
    <property type="entry name" value="Gfo/Idh/MocA-like_OxRdtase_C"/>
</dbReference>
<gene>
    <name evidence="4" type="ORF">J2Z66_005924</name>
</gene>
<evidence type="ECO:0000313" key="5">
    <source>
        <dbReference type="Proteomes" id="UP001519287"/>
    </source>
</evidence>
<evidence type="ECO:0000259" key="2">
    <source>
        <dbReference type="Pfam" id="PF01408"/>
    </source>
</evidence>
<name>A0ABS4J3A4_9BACL</name>
<accession>A0ABS4J3A4</accession>
<dbReference type="Pfam" id="PF02894">
    <property type="entry name" value="GFO_IDH_MocA_C"/>
    <property type="match status" value="1"/>
</dbReference>
<protein>
    <submittedName>
        <fullName evidence="4">Dehydrogenase</fullName>
    </submittedName>
</protein>
<evidence type="ECO:0000313" key="4">
    <source>
        <dbReference type="EMBL" id="MBP1994288.1"/>
    </source>
</evidence>
<feature type="domain" description="Gfo/Idh/MocA-like oxidoreductase C-terminal" evidence="3">
    <location>
        <begin position="141"/>
        <end position="419"/>
    </location>
</feature>
<proteinExistence type="inferred from homology"/>
<dbReference type="SUPFAM" id="SSF51735">
    <property type="entry name" value="NAD(P)-binding Rossmann-fold domains"/>
    <property type="match status" value="1"/>
</dbReference>
<dbReference type="PANTHER" id="PTHR43377">
    <property type="entry name" value="BILIVERDIN REDUCTASE A"/>
    <property type="match status" value="1"/>
</dbReference>
<dbReference type="Proteomes" id="UP001519287">
    <property type="component" value="Unassembled WGS sequence"/>
</dbReference>
<feature type="domain" description="Gfo/Idh/MocA-like oxidoreductase N-terminal" evidence="2">
    <location>
        <begin position="3"/>
        <end position="127"/>
    </location>
</feature>
<dbReference type="InterPro" id="IPR000683">
    <property type="entry name" value="Gfo/Idh/MocA-like_OxRdtase_N"/>
</dbReference>
<keyword evidence="5" id="KW-1185">Reference proteome</keyword>
<dbReference type="Gene3D" id="3.40.50.720">
    <property type="entry name" value="NAD(P)-binding Rossmann-like Domain"/>
    <property type="match status" value="1"/>
</dbReference>
<dbReference type="EMBL" id="JAGGLB010000024">
    <property type="protein sequence ID" value="MBP1994288.1"/>
    <property type="molecule type" value="Genomic_DNA"/>
</dbReference>
<dbReference type="SUPFAM" id="SSF55347">
    <property type="entry name" value="Glyceraldehyde-3-phosphate dehydrogenase-like, C-terminal domain"/>
    <property type="match status" value="1"/>
</dbReference>